<dbReference type="InParanoid" id="K3X942"/>
<dbReference type="Gene3D" id="1.25.40.20">
    <property type="entry name" value="Ankyrin repeat-containing domain"/>
    <property type="match status" value="1"/>
</dbReference>
<dbReference type="Proteomes" id="UP000019132">
    <property type="component" value="Unassembled WGS sequence"/>
</dbReference>
<evidence type="ECO:0000256" key="2">
    <source>
        <dbReference type="ARBA" id="ARBA00023043"/>
    </source>
</evidence>
<reference evidence="4" key="3">
    <citation type="submission" date="2015-02" db="UniProtKB">
        <authorList>
            <consortium name="EnsemblProtists"/>
        </authorList>
    </citation>
    <scope>IDENTIFICATION</scope>
    <source>
        <strain evidence="4">DAOM BR144</strain>
    </source>
</reference>
<reference evidence="5" key="1">
    <citation type="journal article" date="2010" name="Genome Biol.">
        <title>Genome sequence of the necrotrophic plant pathogen Pythium ultimum reveals original pathogenicity mechanisms and effector repertoire.</title>
        <authorList>
            <person name="Levesque C.A."/>
            <person name="Brouwer H."/>
            <person name="Cano L."/>
            <person name="Hamilton J.P."/>
            <person name="Holt C."/>
            <person name="Huitema E."/>
            <person name="Raffaele S."/>
            <person name="Robideau G.P."/>
            <person name="Thines M."/>
            <person name="Win J."/>
            <person name="Zerillo M.M."/>
            <person name="Beakes G.W."/>
            <person name="Boore J.L."/>
            <person name="Busam D."/>
            <person name="Dumas B."/>
            <person name="Ferriera S."/>
            <person name="Fuerstenberg S.I."/>
            <person name="Gachon C.M."/>
            <person name="Gaulin E."/>
            <person name="Govers F."/>
            <person name="Grenville-Briggs L."/>
            <person name="Horner N."/>
            <person name="Hostetler J."/>
            <person name="Jiang R.H."/>
            <person name="Johnson J."/>
            <person name="Krajaejun T."/>
            <person name="Lin H."/>
            <person name="Meijer H.J."/>
            <person name="Moore B."/>
            <person name="Morris P."/>
            <person name="Phuntmart V."/>
            <person name="Puiu D."/>
            <person name="Shetty J."/>
            <person name="Stajich J.E."/>
            <person name="Tripathy S."/>
            <person name="Wawra S."/>
            <person name="van West P."/>
            <person name="Whitty B.R."/>
            <person name="Coutinho P.M."/>
            <person name="Henrissat B."/>
            <person name="Martin F."/>
            <person name="Thomas P.D."/>
            <person name="Tyler B.M."/>
            <person name="De Vries R.P."/>
            <person name="Kamoun S."/>
            <person name="Yandell M."/>
            <person name="Tisserat N."/>
            <person name="Buell C.R."/>
        </authorList>
    </citation>
    <scope>NUCLEOTIDE SEQUENCE</scope>
    <source>
        <strain evidence="5">DAOM:BR144</strain>
    </source>
</reference>
<feature type="compositionally biased region" description="Acidic residues" evidence="3">
    <location>
        <begin position="105"/>
        <end position="121"/>
    </location>
</feature>
<evidence type="ECO:0000256" key="1">
    <source>
        <dbReference type="ARBA" id="ARBA00022737"/>
    </source>
</evidence>
<accession>K3X942</accession>
<dbReference type="InterPro" id="IPR050745">
    <property type="entry name" value="Multifunctional_regulatory"/>
</dbReference>
<keyword evidence="1" id="KW-0677">Repeat</keyword>
<dbReference type="SUPFAM" id="SSF48403">
    <property type="entry name" value="Ankyrin repeat"/>
    <property type="match status" value="1"/>
</dbReference>
<dbReference type="HOGENOM" id="CLU_481882_0_0_1"/>
<dbReference type="InterPro" id="IPR002110">
    <property type="entry name" value="Ankyrin_rpt"/>
</dbReference>
<keyword evidence="5" id="KW-1185">Reference proteome</keyword>
<protein>
    <submittedName>
        <fullName evidence="4">Uncharacterized protein</fullName>
    </submittedName>
</protein>
<dbReference type="InterPro" id="IPR036770">
    <property type="entry name" value="Ankyrin_rpt-contain_sf"/>
</dbReference>
<dbReference type="VEuPathDB" id="FungiDB:PYU1_G013712"/>
<evidence type="ECO:0000313" key="4">
    <source>
        <dbReference type="EnsemblProtists" id="PYU1_T013741"/>
    </source>
</evidence>
<dbReference type="EnsemblProtists" id="PYU1_T013741">
    <property type="protein sequence ID" value="PYU1_T013741"/>
    <property type="gene ID" value="PYU1_G013712"/>
</dbReference>
<dbReference type="Pfam" id="PF13637">
    <property type="entry name" value="Ank_4"/>
    <property type="match status" value="1"/>
</dbReference>
<sequence length="575" mass="63500">MGNSVTLHSACAYGDLGYVRKLLKSATPAELEAKDDSGKTPLLVAVASMTFKHDGEDEDDDLFFGDEMHDDDDESVTDGDLEDAANGNAPGADDGEGESKPSESDNVDSEPEAVEEFDENTSIEPLSKQAEILQLLIQKRVNLDHQDENGWTALHHACFVQNPVAIKMLIHAGAQPMREKYGLLPQDFLQRGQSSEWAAQIQELKETLDQITDKSPYLIKLLAFRPSGIVQLDMGGQVEKGSLVTIEYDVPENHSVKDYIQVLISEEDSWEIEIGSYHYVPAGKHGQITISTQNIASSSTIRFVYVKCDINTISRQVVASGCNAVVQASVGEIFQYELFLYERVVEVESIPEFEFIDQPLIVLKRIGVVVTEEEIDWVDIRPDNHIVAVNDIRIDSMEFSEAVRVLQENNGKKCTKLLMQNYSACGDFIPEKILGVGVVGKYAYLNPLEDEEHDIQDVAEHNLEEWVKSHSNSSGDAAAAVVDTLPQPPTAPFMQSDREVSISQESGLREEREHLAEVSVAAVDSKVDQDEDPANVVSEEKISASSTIETVVPLHNSFQLIEQLQQGISISRALG</sequence>
<reference evidence="5" key="2">
    <citation type="submission" date="2010-04" db="EMBL/GenBank/DDBJ databases">
        <authorList>
            <person name="Buell R."/>
            <person name="Hamilton J."/>
            <person name="Hostetler J."/>
        </authorList>
    </citation>
    <scope>NUCLEOTIDE SEQUENCE [LARGE SCALE GENOMIC DNA]</scope>
    <source>
        <strain evidence="5">DAOM:BR144</strain>
    </source>
</reference>
<dbReference type="EMBL" id="GL376586">
    <property type="status" value="NOT_ANNOTATED_CDS"/>
    <property type="molecule type" value="Genomic_DNA"/>
</dbReference>
<keyword evidence="2" id="KW-0040">ANK repeat</keyword>
<evidence type="ECO:0000256" key="3">
    <source>
        <dbReference type="SAM" id="MobiDB-lite"/>
    </source>
</evidence>
<dbReference type="SMART" id="SM00248">
    <property type="entry name" value="ANK"/>
    <property type="match status" value="2"/>
</dbReference>
<feature type="region of interest" description="Disordered" evidence="3">
    <location>
        <begin position="54"/>
        <end position="123"/>
    </location>
</feature>
<dbReference type="eggNOG" id="ENOG502RBM7">
    <property type="taxonomic scope" value="Eukaryota"/>
</dbReference>
<dbReference type="PANTHER" id="PTHR24189:SF50">
    <property type="entry name" value="ANKYRIN REPEAT AND SOCS BOX PROTEIN 2"/>
    <property type="match status" value="1"/>
</dbReference>
<dbReference type="STRING" id="431595.K3X942"/>
<evidence type="ECO:0000313" key="5">
    <source>
        <dbReference type="Proteomes" id="UP000019132"/>
    </source>
</evidence>
<name>K3X942_GLOUD</name>
<dbReference type="AlphaFoldDB" id="K3X942"/>
<proteinExistence type="predicted"/>
<dbReference type="OMA" id="QYELFLY"/>
<dbReference type="PANTHER" id="PTHR24189">
    <property type="entry name" value="MYOTROPHIN"/>
    <property type="match status" value="1"/>
</dbReference>
<feature type="compositionally biased region" description="Acidic residues" evidence="3">
    <location>
        <begin position="56"/>
        <end position="83"/>
    </location>
</feature>
<organism evidence="4 5">
    <name type="scientific">Globisporangium ultimum (strain ATCC 200006 / CBS 805.95 / DAOM BR144)</name>
    <name type="common">Pythium ultimum</name>
    <dbReference type="NCBI Taxonomy" id="431595"/>
    <lineage>
        <taxon>Eukaryota</taxon>
        <taxon>Sar</taxon>
        <taxon>Stramenopiles</taxon>
        <taxon>Oomycota</taxon>
        <taxon>Peronosporomycetes</taxon>
        <taxon>Pythiales</taxon>
        <taxon>Pythiaceae</taxon>
        <taxon>Globisporangium</taxon>
    </lineage>
</organism>